<dbReference type="Pfam" id="PF12796">
    <property type="entry name" value="Ank_2"/>
    <property type="match status" value="1"/>
</dbReference>
<dbReference type="SUPFAM" id="SSF48403">
    <property type="entry name" value="Ankyrin repeat"/>
    <property type="match status" value="1"/>
</dbReference>
<dbReference type="InterPro" id="IPR036770">
    <property type="entry name" value="Ankyrin_rpt-contain_sf"/>
</dbReference>
<evidence type="ECO:0000313" key="3">
    <source>
        <dbReference type="EMBL" id="CAF4387949.1"/>
    </source>
</evidence>
<keyword evidence="1" id="KW-0040">ANK repeat</keyword>
<reference evidence="3" key="1">
    <citation type="submission" date="2021-02" db="EMBL/GenBank/DDBJ databases">
        <authorList>
            <person name="Nowell W R."/>
        </authorList>
    </citation>
    <scope>NUCLEOTIDE SEQUENCE</scope>
</reference>
<name>A0A820NFS0_9BILA</name>
<dbReference type="AlphaFoldDB" id="A0A820NFS0"/>
<comment type="caution">
    <text evidence="3">The sequence shown here is derived from an EMBL/GenBank/DDBJ whole genome shotgun (WGS) entry which is preliminary data.</text>
</comment>
<feature type="non-terminal residue" evidence="3">
    <location>
        <position position="1"/>
    </location>
</feature>
<evidence type="ECO:0000256" key="2">
    <source>
        <dbReference type="SAM" id="SignalP"/>
    </source>
</evidence>
<evidence type="ECO:0000256" key="1">
    <source>
        <dbReference type="PROSITE-ProRule" id="PRU00023"/>
    </source>
</evidence>
<dbReference type="Proteomes" id="UP000663874">
    <property type="component" value="Unassembled WGS sequence"/>
</dbReference>
<feature type="chain" id="PRO_5032973099" description="ANK_REP_REGION domain-containing protein" evidence="2">
    <location>
        <begin position="27"/>
        <end position="82"/>
    </location>
</feature>
<sequence length="82" mass="9149">MHHACALQRFHLVQLYLTCLDFNIEAKDCEGNTCLHYAAITGNSGIAELIIRSAEKLDIRLEQYINREGCSAAALALKYGHI</sequence>
<dbReference type="PROSITE" id="PS50297">
    <property type="entry name" value="ANK_REP_REGION"/>
    <property type="match status" value="1"/>
</dbReference>
<proteinExistence type="predicted"/>
<feature type="signal peptide" evidence="2">
    <location>
        <begin position="1"/>
        <end position="26"/>
    </location>
</feature>
<protein>
    <recommendedName>
        <fullName evidence="5">ANK_REP_REGION domain-containing protein</fullName>
    </recommendedName>
</protein>
<gene>
    <name evidence="3" type="ORF">FNK824_LOCUS43523</name>
</gene>
<organism evidence="3 4">
    <name type="scientific">Rotaria sordida</name>
    <dbReference type="NCBI Taxonomy" id="392033"/>
    <lineage>
        <taxon>Eukaryota</taxon>
        <taxon>Metazoa</taxon>
        <taxon>Spiralia</taxon>
        <taxon>Gnathifera</taxon>
        <taxon>Rotifera</taxon>
        <taxon>Eurotatoria</taxon>
        <taxon>Bdelloidea</taxon>
        <taxon>Philodinida</taxon>
        <taxon>Philodinidae</taxon>
        <taxon>Rotaria</taxon>
    </lineage>
</organism>
<accession>A0A820NFS0</accession>
<feature type="repeat" description="ANK" evidence="1">
    <location>
        <begin position="30"/>
        <end position="62"/>
    </location>
</feature>
<evidence type="ECO:0000313" key="4">
    <source>
        <dbReference type="Proteomes" id="UP000663874"/>
    </source>
</evidence>
<keyword evidence="2" id="KW-0732">Signal</keyword>
<dbReference type="EMBL" id="CAJOBE010061615">
    <property type="protein sequence ID" value="CAF4387949.1"/>
    <property type="molecule type" value="Genomic_DNA"/>
</dbReference>
<evidence type="ECO:0008006" key="5">
    <source>
        <dbReference type="Google" id="ProtNLM"/>
    </source>
</evidence>
<dbReference type="InterPro" id="IPR002110">
    <property type="entry name" value="Ankyrin_rpt"/>
</dbReference>
<dbReference type="PROSITE" id="PS50088">
    <property type="entry name" value="ANK_REPEAT"/>
    <property type="match status" value="1"/>
</dbReference>
<dbReference type="Gene3D" id="1.25.40.20">
    <property type="entry name" value="Ankyrin repeat-containing domain"/>
    <property type="match status" value="1"/>
</dbReference>